<feature type="transmembrane region" description="Helical" evidence="8">
    <location>
        <begin position="12"/>
        <end position="34"/>
    </location>
</feature>
<dbReference type="Proteomes" id="UP000006420">
    <property type="component" value="Unassembled WGS sequence"/>
</dbReference>
<dbReference type="STRING" id="742767.HMPREF9456_02167"/>
<dbReference type="GO" id="GO:0016763">
    <property type="term" value="F:pentosyltransferase activity"/>
    <property type="evidence" value="ECO:0007669"/>
    <property type="project" value="TreeGrafter"/>
</dbReference>
<dbReference type="GO" id="GO:0005886">
    <property type="term" value="C:plasma membrane"/>
    <property type="evidence" value="ECO:0007669"/>
    <property type="project" value="UniProtKB-SubCell"/>
</dbReference>
<dbReference type="OrthoDB" id="5056808at2"/>
<dbReference type="InterPro" id="IPR050297">
    <property type="entry name" value="LipidA_mod_glycosyltrf_83"/>
</dbReference>
<feature type="transmembrane region" description="Helical" evidence="8">
    <location>
        <begin position="277"/>
        <end position="295"/>
    </location>
</feature>
<keyword evidence="5 8" id="KW-0812">Transmembrane</keyword>
<evidence type="ECO:0000313" key="10">
    <source>
        <dbReference type="Proteomes" id="UP000006420"/>
    </source>
</evidence>
<organism evidence="9 10">
    <name type="scientific">Dysgonomonas mossii DSM 22836</name>
    <dbReference type="NCBI Taxonomy" id="742767"/>
    <lineage>
        <taxon>Bacteria</taxon>
        <taxon>Pseudomonadati</taxon>
        <taxon>Bacteroidota</taxon>
        <taxon>Bacteroidia</taxon>
        <taxon>Bacteroidales</taxon>
        <taxon>Dysgonomonadaceae</taxon>
        <taxon>Dysgonomonas</taxon>
    </lineage>
</organism>
<evidence type="ECO:0000256" key="2">
    <source>
        <dbReference type="ARBA" id="ARBA00022475"/>
    </source>
</evidence>
<comment type="subcellular location">
    <subcellularLocation>
        <location evidence="1">Cell membrane</location>
        <topology evidence="1">Multi-pass membrane protein</topology>
    </subcellularLocation>
</comment>
<dbReference type="GO" id="GO:0009103">
    <property type="term" value="P:lipopolysaccharide biosynthetic process"/>
    <property type="evidence" value="ECO:0007669"/>
    <property type="project" value="UniProtKB-ARBA"/>
</dbReference>
<keyword evidence="4" id="KW-0808">Transferase</keyword>
<dbReference type="PANTHER" id="PTHR33908">
    <property type="entry name" value="MANNOSYLTRANSFERASE YKCB-RELATED"/>
    <property type="match status" value="1"/>
</dbReference>
<evidence type="ECO:0000256" key="1">
    <source>
        <dbReference type="ARBA" id="ARBA00004651"/>
    </source>
</evidence>
<feature type="transmembrane region" description="Helical" evidence="8">
    <location>
        <begin position="328"/>
        <end position="347"/>
    </location>
</feature>
<keyword evidence="10" id="KW-1185">Reference proteome</keyword>
<dbReference type="eggNOG" id="COG1807">
    <property type="taxonomic scope" value="Bacteria"/>
</dbReference>
<accession>F8X287</accession>
<dbReference type="HOGENOM" id="CLU_030254_0_0_10"/>
<evidence type="ECO:0000256" key="8">
    <source>
        <dbReference type="SAM" id="Phobius"/>
    </source>
</evidence>
<name>F8X287_9BACT</name>
<keyword evidence="3" id="KW-0328">Glycosyltransferase</keyword>
<dbReference type="EMBL" id="ADLW01000010">
    <property type="protein sequence ID" value="EGK05903.1"/>
    <property type="molecule type" value="Genomic_DNA"/>
</dbReference>
<feature type="transmembrane region" description="Helical" evidence="8">
    <location>
        <begin position="301"/>
        <end position="321"/>
    </location>
</feature>
<reference evidence="9 10" key="1">
    <citation type="submission" date="2011-04" db="EMBL/GenBank/DDBJ databases">
        <title>The Genome Sequence of Dysgonomonas mossii DSM 22836.</title>
        <authorList>
            <consortium name="The Broad Institute Genome Sequencing Platform"/>
            <person name="Earl A."/>
            <person name="Ward D."/>
            <person name="Feldgarden M."/>
            <person name="Gevers D."/>
            <person name="Pudlo N."/>
            <person name="Martens E."/>
            <person name="Allen-Vercoe E."/>
            <person name="Young S.K."/>
            <person name="Zeng Q."/>
            <person name="Gargeya S."/>
            <person name="Fitzgerald M."/>
            <person name="Haas B."/>
            <person name="Abouelleil A."/>
            <person name="Alvarado L."/>
            <person name="Arachchi H.M."/>
            <person name="Berlin A."/>
            <person name="Brown A."/>
            <person name="Chapman S.B."/>
            <person name="Chen Z."/>
            <person name="Dunbar C."/>
            <person name="Freedman E."/>
            <person name="Gearin G."/>
            <person name="Gellesch M."/>
            <person name="Goldberg J."/>
            <person name="Griggs A."/>
            <person name="Gujja S."/>
            <person name="Heiman D."/>
            <person name="Howarth C."/>
            <person name="Larson L."/>
            <person name="Lui A."/>
            <person name="MacDonald P.J.P."/>
            <person name="Mehta T."/>
            <person name="Montmayeur A."/>
            <person name="Murphy C."/>
            <person name="Neiman D."/>
            <person name="Pearson M."/>
            <person name="Priest M."/>
            <person name="Roberts A."/>
            <person name="Saif S."/>
            <person name="Shea T."/>
            <person name="Shenoy N."/>
            <person name="Sisk P."/>
            <person name="Stolte C."/>
            <person name="Sykes S."/>
            <person name="Yandava C."/>
            <person name="Wortman J."/>
            <person name="Nusbaum C."/>
            <person name="Birren B."/>
        </authorList>
    </citation>
    <scope>NUCLEOTIDE SEQUENCE [LARGE SCALE GENOMIC DNA]</scope>
    <source>
        <strain evidence="9 10">DSM 22836</strain>
    </source>
</reference>
<comment type="caution">
    <text evidence="9">The sequence shown here is derived from an EMBL/GenBank/DDBJ whole genome shotgun (WGS) entry which is preliminary data.</text>
</comment>
<dbReference type="AlphaFoldDB" id="F8X287"/>
<gene>
    <name evidence="9" type="ORF">HMPREF9456_02167</name>
</gene>
<protein>
    <submittedName>
        <fullName evidence="9">Uncharacterized protein</fullName>
    </submittedName>
</protein>
<dbReference type="RefSeq" id="WP_006843537.1">
    <property type="nucleotide sequence ID" value="NZ_AQWJ01000005.1"/>
</dbReference>
<feature type="transmembrane region" description="Helical" evidence="8">
    <location>
        <begin position="353"/>
        <end position="368"/>
    </location>
</feature>
<evidence type="ECO:0000256" key="5">
    <source>
        <dbReference type="ARBA" id="ARBA00022692"/>
    </source>
</evidence>
<feature type="transmembrane region" description="Helical" evidence="8">
    <location>
        <begin position="168"/>
        <end position="201"/>
    </location>
</feature>
<keyword evidence="6 8" id="KW-1133">Transmembrane helix</keyword>
<keyword evidence="7 8" id="KW-0472">Membrane</keyword>
<proteinExistence type="predicted"/>
<evidence type="ECO:0000256" key="6">
    <source>
        <dbReference type="ARBA" id="ARBA00022989"/>
    </source>
</evidence>
<evidence type="ECO:0000256" key="7">
    <source>
        <dbReference type="ARBA" id="ARBA00023136"/>
    </source>
</evidence>
<evidence type="ECO:0000256" key="3">
    <source>
        <dbReference type="ARBA" id="ARBA00022676"/>
    </source>
</evidence>
<evidence type="ECO:0000313" key="9">
    <source>
        <dbReference type="EMBL" id="EGK05903.1"/>
    </source>
</evidence>
<feature type="transmembrane region" description="Helical" evidence="8">
    <location>
        <begin position="213"/>
        <end position="233"/>
    </location>
</feature>
<dbReference type="GeneID" id="78082797"/>
<keyword evidence="2" id="KW-1003">Cell membrane</keyword>
<evidence type="ECO:0000256" key="4">
    <source>
        <dbReference type="ARBA" id="ARBA00022679"/>
    </source>
</evidence>
<dbReference type="PANTHER" id="PTHR33908:SF11">
    <property type="entry name" value="MEMBRANE PROTEIN"/>
    <property type="match status" value="1"/>
</dbReference>
<feature type="transmembrane region" description="Helical" evidence="8">
    <location>
        <begin position="137"/>
        <end position="156"/>
    </location>
</feature>
<sequence length="502" mass="58200">MIKQAIVKDKNILILLSLYSFLLLFFCSKMSPLYPINEWSDVNLYYNIGKAIFNGRILYTEAFDHKGPLIFFIYGIGYAISNTSFIGMYLIEAFFWTAMICCGYLTARLSLDKIYAFAVALIFPLFVLSHSSEGGSAEEFILVFEVVSLLLFLNYFNNNNSKHAPRYMFIHGVMSAATILIKINLVVFWLFPLLAILIAILKNKDYKNLIANIAAYIGGMLILFLPIFIYFVYNNALSEAWNTYIVLNGKYAQLDGFVETIENLAIKFYQRLRFDTFEYLVILIGAFYFPIQYIQNDTGRLAIILSFISLHIAIFISPNYVFYYSMPYYIFSLLGSIAIIDILSRMIKVQARWYLYVLFSFFALAIGIKEKNFFSLSTAELLRKEEPNNPAFLFSNIVMKESNPTLLNLGLDLGNGVFTKANIVPNVKYFISPNLPHSIYPEMRDEQTKYIENKEVQFIILSEFSLNFDYFFNLPALNENYKIVDTYIEDKFKTYYLYKLKD</sequence>
<feature type="transmembrane region" description="Helical" evidence="8">
    <location>
        <begin position="114"/>
        <end position="131"/>
    </location>
</feature>